<dbReference type="EMBL" id="QGLP01000005">
    <property type="protein sequence ID" value="PXZ04756.1"/>
    <property type="molecule type" value="Genomic_DNA"/>
</dbReference>
<evidence type="ECO:0000313" key="2">
    <source>
        <dbReference type="Proteomes" id="UP000247483"/>
    </source>
</evidence>
<protein>
    <submittedName>
        <fullName evidence="1">Uncharacterized protein</fullName>
    </submittedName>
</protein>
<dbReference type="AlphaFoldDB" id="A0A2V4E1M1"/>
<accession>A0A2V4E1M1</accession>
<comment type="caution">
    <text evidence="1">The sequence shown here is derived from an EMBL/GenBank/DDBJ whole genome shotgun (WGS) entry which is preliminary data.</text>
</comment>
<sequence>MKYQIDISNSYQQFICLDSGIGIENYLSFDLTNIIDEFEVNLENIEVNMSEHIWYSSIIRKNPKSIIVNALAKIDLNDPSSILTILVRKAKLVIQNVKCIYLQMNGDDTEIYHTIDSNFYVNDKYIWLVGKSTDYPNQEIKLKIIFSDKLDFIFEESDILIQTIEFDNYLTPHHVDVINKYQNLIINLKNRNIAELNVNNISSRFLDFDFSRNYFMSSEIGNIAIKDYKINSNCKIS</sequence>
<reference evidence="1 2" key="1">
    <citation type="submission" date="2018-05" db="EMBL/GenBank/DDBJ databases">
        <title>Reference genomes for bee gut microbiota database.</title>
        <authorList>
            <person name="Ellegaard K.M."/>
        </authorList>
    </citation>
    <scope>NUCLEOTIDE SEQUENCE [LARGE SCALE GENOMIC DNA]</scope>
    <source>
        <strain evidence="1 2">ESL0177</strain>
    </source>
</reference>
<proteinExistence type="predicted"/>
<name>A0A2V4E1M1_9GAMM</name>
<dbReference type="RefSeq" id="WP_110424010.1">
    <property type="nucleotide sequence ID" value="NZ_QGLP01000005.1"/>
</dbReference>
<evidence type="ECO:0000313" key="1">
    <source>
        <dbReference type="EMBL" id="PXZ04756.1"/>
    </source>
</evidence>
<gene>
    <name evidence="1" type="ORF">DKK79_10465</name>
</gene>
<dbReference type="Proteomes" id="UP000247483">
    <property type="component" value="Unassembled WGS sequence"/>
</dbReference>
<organism evidence="1 2">
    <name type="scientific">Gilliamella apicola</name>
    <dbReference type="NCBI Taxonomy" id="1196095"/>
    <lineage>
        <taxon>Bacteria</taxon>
        <taxon>Pseudomonadati</taxon>
        <taxon>Pseudomonadota</taxon>
        <taxon>Gammaproteobacteria</taxon>
        <taxon>Orbales</taxon>
        <taxon>Orbaceae</taxon>
        <taxon>Gilliamella</taxon>
    </lineage>
</organism>